<sequence length="509" mass="57910">MSWASATPPGTQPAYASYAHAATAYTPVPVRQGFGQPYTLQPQYAAYATPTNPPPAPAAPPAEPQQQQQKMDWPDKVRSYVQRSFESKNMLPDVSREEMEAKLKETISHAKDAGIMYTTDWDSMPLPQMLVRTQRAAQLEAQRATQMLASQWQRPRQTRLVLPTITTLKRKSSDLSESDPSTGTPWRSNKKLSLSDRISQPPGLDSKSLKQAEKAENRKQRFNTAEYKTYRSPSPPPPTGPILGTCTNLEKNYLRLTAPPKPSLVRPEHILHQTLDLLKKKWRKENNYNYICDQFKSLRQDLTVQRIKNEFTVSVYEIHARIALEKGDLGEYNQCQTQLRALYASGIKGNAVEFKAYRILYFIHTSNRTALNDAIADLTTADKEERAIKHALEVRSALALGNYHRFFQLYLDVPNMGAYLMDMFVKRERLAALANMCKAYKPDFKLRFITEELAFESDAEAAQFIIDHNGQHLLVEREDSIIFMAGNAKQLFETARADAHRRVDLKGQI</sequence>
<gene>
    <name evidence="3" type="ORF">PG994_000611</name>
</gene>
<protein>
    <recommendedName>
        <fullName evidence="2">SAC3/GANP/THP3 conserved domain-containing protein</fullName>
    </recommendedName>
</protein>
<evidence type="ECO:0000313" key="3">
    <source>
        <dbReference type="EMBL" id="KAK8091106.1"/>
    </source>
</evidence>
<dbReference type="EMBL" id="JAQQWL010000001">
    <property type="protein sequence ID" value="KAK8091106.1"/>
    <property type="molecule type" value="Genomic_DNA"/>
</dbReference>
<dbReference type="GeneID" id="92085083"/>
<feature type="domain" description="SAC3/GANP/THP3 conserved" evidence="2">
    <location>
        <begin position="257"/>
        <end position="469"/>
    </location>
</feature>
<keyword evidence="4" id="KW-1185">Reference proteome</keyword>
<dbReference type="PANTHER" id="PTHR12436">
    <property type="entry name" value="80 KDA MCM3-ASSOCIATED PROTEIN"/>
    <property type="match status" value="1"/>
</dbReference>
<feature type="region of interest" description="Disordered" evidence="1">
    <location>
        <begin position="170"/>
        <end position="240"/>
    </location>
</feature>
<dbReference type="RefSeq" id="XP_066722652.1">
    <property type="nucleotide sequence ID" value="XM_066852020.1"/>
</dbReference>
<feature type="compositionally biased region" description="Polar residues" evidence="1">
    <location>
        <begin position="178"/>
        <end position="187"/>
    </location>
</feature>
<feature type="compositionally biased region" description="Basic and acidic residues" evidence="1">
    <location>
        <begin position="207"/>
        <end position="219"/>
    </location>
</feature>
<organism evidence="3 4">
    <name type="scientific">Apiospora phragmitis</name>
    <dbReference type="NCBI Taxonomy" id="2905665"/>
    <lineage>
        <taxon>Eukaryota</taxon>
        <taxon>Fungi</taxon>
        <taxon>Dikarya</taxon>
        <taxon>Ascomycota</taxon>
        <taxon>Pezizomycotina</taxon>
        <taxon>Sordariomycetes</taxon>
        <taxon>Xylariomycetidae</taxon>
        <taxon>Amphisphaeriales</taxon>
        <taxon>Apiosporaceae</taxon>
        <taxon>Apiospora</taxon>
    </lineage>
</organism>
<dbReference type="PANTHER" id="PTHR12436:SF4">
    <property type="entry name" value="LEUKOCYTE RECEPTOR CLUSTER MEMBER 8"/>
    <property type="match status" value="1"/>
</dbReference>
<evidence type="ECO:0000313" key="4">
    <source>
        <dbReference type="Proteomes" id="UP001480595"/>
    </source>
</evidence>
<evidence type="ECO:0000259" key="2">
    <source>
        <dbReference type="Pfam" id="PF03399"/>
    </source>
</evidence>
<accession>A0ABR1X6R0</accession>
<feature type="compositionally biased region" description="Pro residues" evidence="1">
    <location>
        <begin position="51"/>
        <end position="63"/>
    </location>
</feature>
<name>A0ABR1X6R0_9PEZI</name>
<dbReference type="InterPro" id="IPR045107">
    <property type="entry name" value="SAC3/GANP/THP3"/>
</dbReference>
<proteinExistence type="predicted"/>
<dbReference type="Gene3D" id="1.25.40.990">
    <property type="match status" value="1"/>
</dbReference>
<comment type="caution">
    <text evidence="3">The sequence shown here is derived from an EMBL/GenBank/DDBJ whole genome shotgun (WGS) entry which is preliminary data.</text>
</comment>
<dbReference type="Pfam" id="PF03399">
    <property type="entry name" value="SAC3_GANP"/>
    <property type="match status" value="1"/>
</dbReference>
<evidence type="ECO:0000256" key="1">
    <source>
        <dbReference type="SAM" id="MobiDB-lite"/>
    </source>
</evidence>
<dbReference type="InterPro" id="IPR005062">
    <property type="entry name" value="SAC3/GANP/THP3_conserved"/>
</dbReference>
<feature type="region of interest" description="Disordered" evidence="1">
    <location>
        <begin position="44"/>
        <end position="72"/>
    </location>
</feature>
<reference evidence="3 4" key="1">
    <citation type="submission" date="2023-01" db="EMBL/GenBank/DDBJ databases">
        <title>Analysis of 21 Apiospora genomes using comparative genomics revels a genus with tremendous synthesis potential of carbohydrate active enzymes and secondary metabolites.</title>
        <authorList>
            <person name="Sorensen T."/>
        </authorList>
    </citation>
    <scope>NUCLEOTIDE SEQUENCE [LARGE SCALE GENOMIC DNA]</scope>
    <source>
        <strain evidence="3 4">CBS 135458</strain>
    </source>
</reference>
<dbReference type="Proteomes" id="UP001480595">
    <property type="component" value="Unassembled WGS sequence"/>
</dbReference>